<evidence type="ECO:0000256" key="2">
    <source>
        <dbReference type="ARBA" id="ARBA00023002"/>
    </source>
</evidence>
<dbReference type="Gene3D" id="3.40.309.10">
    <property type="entry name" value="Aldehyde Dehydrogenase, Chain A, domain 2"/>
    <property type="match status" value="1"/>
</dbReference>
<comment type="similarity">
    <text evidence="1">Belongs to the aldehyde dehydrogenase family.</text>
</comment>
<dbReference type="RefSeq" id="WP_126699244.1">
    <property type="nucleotide sequence ID" value="NZ_RWKW01000031.1"/>
</dbReference>
<evidence type="ECO:0000256" key="1">
    <source>
        <dbReference type="ARBA" id="ARBA00009986"/>
    </source>
</evidence>
<dbReference type="EMBL" id="RWKW01000031">
    <property type="protein sequence ID" value="RST86738.1"/>
    <property type="molecule type" value="Genomic_DNA"/>
</dbReference>
<evidence type="ECO:0000313" key="4">
    <source>
        <dbReference type="EMBL" id="RST86738.1"/>
    </source>
</evidence>
<accession>A0A3R9YTJ0</accession>
<dbReference type="PANTHER" id="PTHR43353">
    <property type="entry name" value="SUCCINATE-SEMIALDEHYDE DEHYDROGENASE, MITOCHONDRIAL"/>
    <property type="match status" value="1"/>
</dbReference>
<dbReference type="Gene3D" id="3.40.605.10">
    <property type="entry name" value="Aldehyde Dehydrogenase, Chain A, domain 1"/>
    <property type="match status" value="1"/>
</dbReference>
<sequence length="484" mass="51088">MDRKLFIDGAWSEGAEGTRADIRDPATGDLVGTSAIATRADVDHAVEAAATALPGWAATHADQRARVLHQAADLIAARAPAIADTLTREQGKPVPDSLKEILFGVEVIRFYAEEGRRLGGSIRPSSRADIRSLVTTSPVGVVGGIVPWNYPVDLYAWKVAPVLAAGCTLVVKPPHETPLAIGQVVECFVEAGLPAGVLNDVPGTGPEVGAALAEHPGIAMVTATASVPAGQSIMRAAAGTLKRLSLELGGQCPFIVLDDADPEEAAAAAARRSFSNMGQICISVNRILVSRGIHARFVEALAAETRKIRLGHGIEPGVLYGPVLNESVRTRTGRHLEDALQRGARLIAGGKRPGGDTYDRGFFFEPTVVDDVPDGALALTEETFGPLAAIRPVENDREALAVANALPFGLAAYVYSGDLERAWSLAERIEAGAVGVNVNDTSELHAPFGGWKMSGIGRELGREGIEAFRESKHIKMRVRDRLGA</sequence>
<gene>
    <name evidence="4" type="ORF">EJC49_08500</name>
</gene>
<dbReference type="OrthoDB" id="9812625at2"/>
<evidence type="ECO:0000259" key="3">
    <source>
        <dbReference type="Pfam" id="PF00171"/>
    </source>
</evidence>
<name>A0A3R9YTJ0_9HYPH</name>
<dbReference type="InterPro" id="IPR016161">
    <property type="entry name" value="Ald_DH/histidinol_DH"/>
</dbReference>
<dbReference type="GO" id="GO:0004777">
    <property type="term" value="F:succinate-semialdehyde dehydrogenase (NAD+) activity"/>
    <property type="evidence" value="ECO:0007669"/>
    <property type="project" value="TreeGrafter"/>
</dbReference>
<dbReference type="InterPro" id="IPR015590">
    <property type="entry name" value="Aldehyde_DH_dom"/>
</dbReference>
<comment type="caution">
    <text evidence="4">The sequence shown here is derived from an EMBL/GenBank/DDBJ whole genome shotgun (WGS) entry which is preliminary data.</text>
</comment>
<dbReference type="InterPro" id="IPR016162">
    <property type="entry name" value="Ald_DH_N"/>
</dbReference>
<dbReference type="PANTHER" id="PTHR43353:SF5">
    <property type="entry name" value="SUCCINATE-SEMIALDEHYDE DEHYDROGENASE, MITOCHONDRIAL"/>
    <property type="match status" value="1"/>
</dbReference>
<dbReference type="AlphaFoldDB" id="A0A3R9YTJ0"/>
<dbReference type="SUPFAM" id="SSF53720">
    <property type="entry name" value="ALDH-like"/>
    <property type="match status" value="1"/>
</dbReference>
<organism evidence="4 5">
    <name type="scientific">Aquibium carbonis</name>
    <dbReference type="NCBI Taxonomy" id="2495581"/>
    <lineage>
        <taxon>Bacteria</taxon>
        <taxon>Pseudomonadati</taxon>
        <taxon>Pseudomonadota</taxon>
        <taxon>Alphaproteobacteria</taxon>
        <taxon>Hyphomicrobiales</taxon>
        <taxon>Phyllobacteriaceae</taxon>
        <taxon>Aquibium</taxon>
    </lineage>
</organism>
<keyword evidence="5" id="KW-1185">Reference proteome</keyword>
<proteinExistence type="inferred from homology"/>
<protein>
    <submittedName>
        <fullName evidence="4">Aldehyde dehydrogenase family protein</fullName>
    </submittedName>
</protein>
<dbReference type="Proteomes" id="UP000278398">
    <property type="component" value="Unassembled WGS sequence"/>
</dbReference>
<dbReference type="InterPro" id="IPR050740">
    <property type="entry name" value="Aldehyde_DH_Superfamily"/>
</dbReference>
<dbReference type="Pfam" id="PF00171">
    <property type="entry name" value="Aldedh"/>
    <property type="match status" value="1"/>
</dbReference>
<dbReference type="FunFam" id="3.40.605.10:FF:000007">
    <property type="entry name" value="NAD/NADP-dependent betaine aldehyde dehydrogenase"/>
    <property type="match status" value="1"/>
</dbReference>
<dbReference type="InterPro" id="IPR016163">
    <property type="entry name" value="Ald_DH_C"/>
</dbReference>
<evidence type="ECO:0000313" key="5">
    <source>
        <dbReference type="Proteomes" id="UP000278398"/>
    </source>
</evidence>
<feature type="domain" description="Aldehyde dehydrogenase" evidence="3">
    <location>
        <begin position="11"/>
        <end position="474"/>
    </location>
</feature>
<reference evidence="4 5" key="1">
    <citation type="submission" date="2018-12" db="EMBL/GenBank/DDBJ databases">
        <title>Mesorhizobium carbonis sp. nov., isolated from coal mine water.</title>
        <authorList>
            <person name="Xin W."/>
            <person name="Xu Z."/>
            <person name="Xiang F."/>
            <person name="Zhang J."/>
            <person name="Xi L."/>
            <person name="Liu J."/>
        </authorList>
    </citation>
    <scope>NUCLEOTIDE SEQUENCE [LARGE SCALE GENOMIC DNA]</scope>
    <source>
        <strain evidence="4 5">B2.3</strain>
    </source>
</reference>
<dbReference type="GO" id="GO:0009450">
    <property type="term" value="P:gamma-aminobutyric acid catabolic process"/>
    <property type="evidence" value="ECO:0007669"/>
    <property type="project" value="TreeGrafter"/>
</dbReference>
<keyword evidence="2" id="KW-0560">Oxidoreductase</keyword>